<feature type="coiled-coil region" evidence="1">
    <location>
        <begin position="188"/>
        <end position="215"/>
    </location>
</feature>
<keyword evidence="1" id="KW-0175">Coiled coil</keyword>
<feature type="region of interest" description="Disordered" evidence="2">
    <location>
        <begin position="24"/>
        <end position="85"/>
    </location>
</feature>
<name>A0ABQ8TQH1_PERAM</name>
<evidence type="ECO:0000313" key="3">
    <source>
        <dbReference type="EMBL" id="KAJ4448371.1"/>
    </source>
</evidence>
<evidence type="ECO:0000256" key="2">
    <source>
        <dbReference type="SAM" id="MobiDB-lite"/>
    </source>
</evidence>
<evidence type="ECO:0000256" key="1">
    <source>
        <dbReference type="SAM" id="Coils"/>
    </source>
</evidence>
<dbReference type="EMBL" id="JAJSOF020000005">
    <property type="protein sequence ID" value="KAJ4448371.1"/>
    <property type="molecule type" value="Genomic_DNA"/>
</dbReference>
<feature type="compositionally biased region" description="Basic and acidic residues" evidence="2">
    <location>
        <begin position="75"/>
        <end position="85"/>
    </location>
</feature>
<gene>
    <name evidence="3" type="ORF">ANN_10387</name>
</gene>
<comment type="caution">
    <text evidence="3">The sequence shown here is derived from an EMBL/GenBank/DDBJ whole genome shotgun (WGS) entry which is preliminary data.</text>
</comment>
<feature type="region of interest" description="Disordered" evidence="2">
    <location>
        <begin position="248"/>
        <end position="288"/>
    </location>
</feature>
<organism evidence="3 4">
    <name type="scientific">Periplaneta americana</name>
    <name type="common">American cockroach</name>
    <name type="synonym">Blatta americana</name>
    <dbReference type="NCBI Taxonomy" id="6978"/>
    <lineage>
        <taxon>Eukaryota</taxon>
        <taxon>Metazoa</taxon>
        <taxon>Ecdysozoa</taxon>
        <taxon>Arthropoda</taxon>
        <taxon>Hexapoda</taxon>
        <taxon>Insecta</taxon>
        <taxon>Pterygota</taxon>
        <taxon>Neoptera</taxon>
        <taxon>Polyneoptera</taxon>
        <taxon>Dictyoptera</taxon>
        <taxon>Blattodea</taxon>
        <taxon>Blattoidea</taxon>
        <taxon>Blattidae</taxon>
        <taxon>Blattinae</taxon>
        <taxon>Periplaneta</taxon>
    </lineage>
</organism>
<evidence type="ECO:0000313" key="4">
    <source>
        <dbReference type="Proteomes" id="UP001148838"/>
    </source>
</evidence>
<accession>A0ABQ8TQH1</accession>
<feature type="compositionally biased region" description="Basic and acidic residues" evidence="2">
    <location>
        <begin position="24"/>
        <end position="59"/>
    </location>
</feature>
<sequence>MFCRRKRIYQNFVLKKEEYVLQKKEERISGRHAEERRISPQKKEEYLRRRKKNTAEKNTSRRIPAQKMPCRNASQKKEEYPQKKEEYLRRRREEERISSQKKEEYLQRRILPQKKLSEKNISAEEYLPNAEANASRRANVEFSIVTNKAVRRTAESTGVPPGRQAAVPQVVHGRISPQKKEEYLRRRKKNIRRRKKNILQKKEAEERRISTAEERRISPQKEFCIILTKLKNCRVNWCTTWTSGCRAPGGPQKNISTEERRISPQKKEDLRRRKKNISAEERRSPQKKEEYLCKRISPQKSTCSKFRKNSNRRKLVVQPGHQLAVSHGQKRINCLLNVVQSALHEPRAVAVTVTGGIWITARMTVESQKNLYNLDISLPCPIWSVQELDCLLNAVQSALHGPRALAVTQLEFASQHIRLEKLSSPGLDLVQPYQGTECYMHAIHMRAAKCIEMEGETSASKLRIGANGRLCEDGNELLNSLKAIKECSANVIILDRVRGVVSICEDDRMDTGLQY</sequence>
<keyword evidence="4" id="KW-1185">Reference proteome</keyword>
<protein>
    <submittedName>
        <fullName evidence="3">Uncharacterized protein</fullName>
    </submittedName>
</protein>
<dbReference type="Proteomes" id="UP001148838">
    <property type="component" value="Unassembled WGS sequence"/>
</dbReference>
<reference evidence="3 4" key="1">
    <citation type="journal article" date="2022" name="Allergy">
        <title>Genome assembly and annotation of Periplaneta americana reveal a comprehensive cockroach allergen profile.</title>
        <authorList>
            <person name="Wang L."/>
            <person name="Xiong Q."/>
            <person name="Saelim N."/>
            <person name="Wang L."/>
            <person name="Nong W."/>
            <person name="Wan A.T."/>
            <person name="Shi M."/>
            <person name="Liu X."/>
            <person name="Cao Q."/>
            <person name="Hui J.H.L."/>
            <person name="Sookrung N."/>
            <person name="Leung T.F."/>
            <person name="Tungtrongchitr A."/>
            <person name="Tsui S.K.W."/>
        </authorList>
    </citation>
    <scope>NUCLEOTIDE SEQUENCE [LARGE SCALE GENOMIC DNA]</scope>
    <source>
        <strain evidence="3">PWHHKU_190912</strain>
    </source>
</reference>
<proteinExistence type="predicted"/>
<feature type="compositionally biased region" description="Basic and acidic residues" evidence="2">
    <location>
        <begin position="256"/>
        <end position="288"/>
    </location>
</feature>